<keyword evidence="2" id="KW-0238">DNA-binding</keyword>
<feature type="domain" description="HTH tetR-type" evidence="4">
    <location>
        <begin position="39"/>
        <end position="99"/>
    </location>
</feature>
<protein>
    <submittedName>
        <fullName evidence="5">Bacterial regulatory protein, tetR family</fullName>
    </submittedName>
</protein>
<dbReference type="AlphaFoldDB" id="A0A1J5RE00"/>
<dbReference type="PANTHER" id="PTHR47506">
    <property type="entry name" value="TRANSCRIPTIONAL REGULATORY PROTEIN"/>
    <property type="match status" value="1"/>
</dbReference>
<evidence type="ECO:0000256" key="3">
    <source>
        <dbReference type="ARBA" id="ARBA00023163"/>
    </source>
</evidence>
<dbReference type="SUPFAM" id="SSF46689">
    <property type="entry name" value="Homeodomain-like"/>
    <property type="match status" value="1"/>
</dbReference>
<organism evidence="5">
    <name type="scientific">mine drainage metagenome</name>
    <dbReference type="NCBI Taxonomy" id="410659"/>
    <lineage>
        <taxon>unclassified sequences</taxon>
        <taxon>metagenomes</taxon>
        <taxon>ecological metagenomes</taxon>
    </lineage>
</organism>
<evidence type="ECO:0000313" key="5">
    <source>
        <dbReference type="EMBL" id="OIQ90231.1"/>
    </source>
</evidence>
<dbReference type="Pfam" id="PF00440">
    <property type="entry name" value="TetR_N"/>
    <property type="match status" value="1"/>
</dbReference>
<evidence type="ECO:0000256" key="1">
    <source>
        <dbReference type="ARBA" id="ARBA00023015"/>
    </source>
</evidence>
<sequence>MPRKPASAARAPAVMEAIPRTAAAVVLGVDPAEPQGKGRQTRLAILDCALQMAGRIGLEGLSIGVLADRMGMSKSGVFAHFGSREELQISVIRHYHALFEAGAFYPALEQPRGLPRLHMMFGRWLAQVSREVETGCIYISGAVEFDDRPGPVRDALVHMVQTWHDALLRVVRQTIEVGHLRADAQPEQLLFELHGLILALHHDARLLRVPGSAQFARQGYRRLIGHYATPAGQKLLQALLDAAD</sequence>
<keyword evidence="3" id="KW-0804">Transcription</keyword>
<dbReference type="InterPro" id="IPR001647">
    <property type="entry name" value="HTH_TetR"/>
</dbReference>
<proteinExistence type="predicted"/>
<gene>
    <name evidence="5" type="ORF">GALL_278620</name>
</gene>
<dbReference type="InterPro" id="IPR009057">
    <property type="entry name" value="Homeodomain-like_sf"/>
</dbReference>
<accession>A0A1J5RE00</accession>
<dbReference type="SUPFAM" id="SSF48498">
    <property type="entry name" value="Tetracyclin repressor-like, C-terminal domain"/>
    <property type="match status" value="1"/>
</dbReference>
<dbReference type="Pfam" id="PF16925">
    <property type="entry name" value="TetR_C_13"/>
    <property type="match status" value="1"/>
</dbReference>
<dbReference type="Gene3D" id="1.10.357.10">
    <property type="entry name" value="Tetracycline Repressor, domain 2"/>
    <property type="match status" value="1"/>
</dbReference>
<dbReference type="Gene3D" id="1.10.10.60">
    <property type="entry name" value="Homeodomain-like"/>
    <property type="match status" value="1"/>
</dbReference>
<name>A0A1J5RE00_9ZZZZ</name>
<dbReference type="GO" id="GO:0003677">
    <property type="term" value="F:DNA binding"/>
    <property type="evidence" value="ECO:0007669"/>
    <property type="project" value="UniProtKB-KW"/>
</dbReference>
<keyword evidence="1" id="KW-0805">Transcription regulation</keyword>
<dbReference type="PANTHER" id="PTHR47506:SF6">
    <property type="entry name" value="HTH-TYPE TRANSCRIPTIONAL REPRESSOR NEMR"/>
    <property type="match status" value="1"/>
</dbReference>
<dbReference type="EMBL" id="MLJW01000299">
    <property type="protein sequence ID" value="OIQ90231.1"/>
    <property type="molecule type" value="Genomic_DNA"/>
</dbReference>
<reference evidence="5" key="1">
    <citation type="submission" date="2016-10" db="EMBL/GenBank/DDBJ databases">
        <title>Sequence of Gallionella enrichment culture.</title>
        <authorList>
            <person name="Poehlein A."/>
            <person name="Muehling M."/>
            <person name="Daniel R."/>
        </authorList>
    </citation>
    <scope>NUCLEOTIDE SEQUENCE</scope>
</reference>
<dbReference type="InterPro" id="IPR036271">
    <property type="entry name" value="Tet_transcr_reg_TetR-rel_C_sf"/>
</dbReference>
<dbReference type="PROSITE" id="PS50977">
    <property type="entry name" value="HTH_TETR_2"/>
    <property type="match status" value="1"/>
</dbReference>
<evidence type="ECO:0000259" key="4">
    <source>
        <dbReference type="PROSITE" id="PS50977"/>
    </source>
</evidence>
<comment type="caution">
    <text evidence="5">The sequence shown here is derived from an EMBL/GenBank/DDBJ whole genome shotgun (WGS) entry which is preliminary data.</text>
</comment>
<evidence type="ECO:0000256" key="2">
    <source>
        <dbReference type="ARBA" id="ARBA00023125"/>
    </source>
</evidence>
<dbReference type="InterPro" id="IPR011075">
    <property type="entry name" value="TetR_C"/>
</dbReference>